<keyword evidence="9 16" id="KW-0573">Peptidoglycan synthesis</keyword>
<evidence type="ECO:0000256" key="1">
    <source>
        <dbReference type="ARBA" id="ARBA00004651"/>
    </source>
</evidence>
<reference evidence="18" key="1">
    <citation type="journal article" date="2022" name="Arch. Microbiol.">
        <title>Thiomicrorhabdus immobilis sp. nov., a mesophilic sulfur-oxidizing bacterium isolated from sediment of a brackish lake in northern Japan.</title>
        <authorList>
            <person name="Kojima H."/>
            <person name="Mochizuki J."/>
            <person name="Kanda M."/>
            <person name="Watanabe T."/>
            <person name="Fukui M."/>
        </authorList>
    </citation>
    <scope>NUCLEOTIDE SEQUENCE</scope>
    <source>
        <strain evidence="18">Am19</strain>
    </source>
</reference>
<feature type="transmembrane region" description="Helical" evidence="16">
    <location>
        <begin position="171"/>
        <end position="188"/>
    </location>
</feature>
<dbReference type="HAMAP" id="MF_00913">
    <property type="entry name" value="PGT_FtsW_proteobact"/>
    <property type="match status" value="1"/>
</dbReference>
<evidence type="ECO:0000256" key="8">
    <source>
        <dbReference type="ARBA" id="ARBA00022960"/>
    </source>
</evidence>
<keyword evidence="10 16" id="KW-1133">Transmembrane helix</keyword>
<keyword evidence="6 16" id="KW-0808">Transferase</keyword>
<sequence length="435" mass="48273">MFAKLQELQQQSKSWPMDFWLLGLVVLLAVIGLTMVASASVAISQMRFGNPDHYFLRQLMSMGLGAIAAYIFFQVPLAYWENHRGKIFLFALFLLVAVLVVGREINGSKRWLPLVIMNFQPSEFMKLAIVIFMAGYLDKHSNAVREDFSAVIRLALPFGIMAILLLMEPDYGSTFVIAVIITGMLLIAGAPWRYFVLTVLPMVTILVALVVTSKYRMARVSNFLDPWQDPFGAGYQLTQALIASGSGEWFGSGLGASVQKLLYLPDAHTDFLFSIYGEEFGFVGVIFLIAIYLGVLYRLFRIGRKAISVNHFFGGMIAYGIGIWIILQAGINMGVNLGAFPTKGLTLPFMSYGGSSVLLLSIALAVVFRVDYESRFYPREAKEEPVDDSSEENDSKEKKSKSRAGKKEMSARARKPVSSLKTPRRINPSRGVSGS</sequence>
<dbReference type="EMBL" id="AP024202">
    <property type="protein sequence ID" value="BCN93869.1"/>
    <property type="molecule type" value="Genomic_DNA"/>
</dbReference>
<evidence type="ECO:0000256" key="7">
    <source>
        <dbReference type="ARBA" id="ARBA00022692"/>
    </source>
</evidence>
<evidence type="ECO:0000256" key="10">
    <source>
        <dbReference type="ARBA" id="ARBA00022989"/>
    </source>
</evidence>
<comment type="pathway">
    <text evidence="2 16">Cell wall biogenesis; peptidoglycan biosynthesis.</text>
</comment>
<dbReference type="Proteomes" id="UP001054820">
    <property type="component" value="Chromosome"/>
</dbReference>
<evidence type="ECO:0000313" key="19">
    <source>
        <dbReference type="Proteomes" id="UP001054820"/>
    </source>
</evidence>
<feature type="transmembrane region" description="Helical" evidence="16">
    <location>
        <begin position="55"/>
        <end position="80"/>
    </location>
</feature>
<dbReference type="PROSITE" id="PS00428">
    <property type="entry name" value="FTSW_RODA_SPOVE"/>
    <property type="match status" value="1"/>
</dbReference>
<evidence type="ECO:0000256" key="3">
    <source>
        <dbReference type="ARBA" id="ARBA00022475"/>
    </source>
</evidence>
<evidence type="ECO:0000256" key="12">
    <source>
        <dbReference type="ARBA" id="ARBA00023306"/>
    </source>
</evidence>
<feature type="transmembrane region" description="Helical" evidence="16">
    <location>
        <begin position="20"/>
        <end position="43"/>
    </location>
</feature>
<name>A0ABM7MEK3_9GAMM</name>
<keyword evidence="16" id="KW-0997">Cell inner membrane</keyword>
<feature type="region of interest" description="Disordered" evidence="17">
    <location>
        <begin position="380"/>
        <end position="435"/>
    </location>
</feature>
<evidence type="ECO:0000256" key="15">
    <source>
        <dbReference type="ARBA" id="ARBA00049902"/>
    </source>
</evidence>
<evidence type="ECO:0000256" key="16">
    <source>
        <dbReference type="HAMAP-Rule" id="MF_00913"/>
    </source>
</evidence>
<feature type="transmembrane region" description="Helical" evidence="16">
    <location>
        <begin position="148"/>
        <end position="165"/>
    </location>
</feature>
<keyword evidence="19" id="KW-1185">Reference proteome</keyword>
<feature type="transmembrane region" description="Helical" evidence="16">
    <location>
        <begin position="111"/>
        <end position="136"/>
    </location>
</feature>
<organism evidence="18 19">
    <name type="scientific">Thiomicrorhabdus immobilis</name>
    <dbReference type="NCBI Taxonomy" id="2791037"/>
    <lineage>
        <taxon>Bacteria</taxon>
        <taxon>Pseudomonadati</taxon>
        <taxon>Pseudomonadota</taxon>
        <taxon>Gammaproteobacteria</taxon>
        <taxon>Thiotrichales</taxon>
        <taxon>Piscirickettsiaceae</taxon>
        <taxon>Thiomicrorhabdus</taxon>
    </lineage>
</organism>
<evidence type="ECO:0000256" key="13">
    <source>
        <dbReference type="ARBA" id="ARBA00023316"/>
    </source>
</evidence>
<proteinExistence type="inferred from homology"/>
<comment type="subcellular location">
    <subcellularLocation>
        <location evidence="16">Cell inner membrane</location>
        <topology evidence="16">Multi-pass membrane protein</topology>
    </subcellularLocation>
    <subcellularLocation>
        <location evidence="1">Cell membrane</location>
        <topology evidence="1">Multi-pass membrane protein</topology>
    </subcellularLocation>
    <text evidence="16">Localizes to the division septum.</text>
</comment>
<accession>A0ABM7MEK3</accession>
<comment type="function">
    <text evidence="16">Peptidoglycan polymerase that is essential for cell division.</text>
</comment>
<evidence type="ECO:0000256" key="6">
    <source>
        <dbReference type="ARBA" id="ARBA00022679"/>
    </source>
</evidence>
<comment type="similarity">
    <text evidence="14 16">Belongs to the SEDS family. FtsW subfamily.</text>
</comment>
<evidence type="ECO:0000256" key="5">
    <source>
        <dbReference type="ARBA" id="ARBA00022676"/>
    </source>
</evidence>
<feature type="transmembrane region" description="Helical" evidence="16">
    <location>
        <begin position="87"/>
        <end position="105"/>
    </location>
</feature>
<evidence type="ECO:0000256" key="2">
    <source>
        <dbReference type="ARBA" id="ARBA00004752"/>
    </source>
</evidence>
<keyword evidence="12 16" id="KW-0131">Cell cycle</keyword>
<evidence type="ECO:0000256" key="11">
    <source>
        <dbReference type="ARBA" id="ARBA00023136"/>
    </source>
</evidence>
<dbReference type="NCBIfam" id="TIGR02614">
    <property type="entry name" value="ftsW"/>
    <property type="match status" value="1"/>
</dbReference>
<keyword evidence="7 16" id="KW-0812">Transmembrane</keyword>
<feature type="compositionally biased region" description="Acidic residues" evidence="17">
    <location>
        <begin position="385"/>
        <end position="394"/>
    </location>
</feature>
<keyword evidence="13 16" id="KW-0961">Cell wall biogenesis/degradation</keyword>
<gene>
    <name evidence="16 18" type="primary">ftsW</name>
    <name evidence="18" type="ORF">THMIRHAM_16540</name>
</gene>
<keyword evidence="4 16" id="KW-0132">Cell division</keyword>
<evidence type="ECO:0000313" key="18">
    <source>
        <dbReference type="EMBL" id="BCN93869.1"/>
    </source>
</evidence>
<evidence type="ECO:0000256" key="17">
    <source>
        <dbReference type="SAM" id="MobiDB-lite"/>
    </source>
</evidence>
<keyword evidence="8 16" id="KW-0133">Cell shape</keyword>
<feature type="transmembrane region" description="Helical" evidence="16">
    <location>
        <begin position="280"/>
        <end position="300"/>
    </location>
</feature>
<evidence type="ECO:0000256" key="9">
    <source>
        <dbReference type="ARBA" id="ARBA00022984"/>
    </source>
</evidence>
<dbReference type="RefSeq" id="WP_237261320.1">
    <property type="nucleotide sequence ID" value="NZ_AP024202.1"/>
</dbReference>
<keyword evidence="11 16" id="KW-0472">Membrane</keyword>
<dbReference type="PANTHER" id="PTHR30474">
    <property type="entry name" value="CELL CYCLE PROTEIN"/>
    <property type="match status" value="1"/>
</dbReference>
<dbReference type="InterPro" id="IPR001182">
    <property type="entry name" value="FtsW/RodA"/>
</dbReference>
<evidence type="ECO:0000256" key="4">
    <source>
        <dbReference type="ARBA" id="ARBA00022618"/>
    </source>
</evidence>
<dbReference type="InterPro" id="IPR018365">
    <property type="entry name" value="Cell_cycle_FtsW-rel_CS"/>
</dbReference>
<protein>
    <recommendedName>
        <fullName evidence="16">Probable peptidoglycan glycosyltransferase FtsW</fullName>
        <shortName evidence="16">PGT</shortName>
        <ecNumber evidence="16">2.4.99.28</ecNumber>
    </recommendedName>
    <alternativeName>
        <fullName evidence="16">Cell division protein FtsW</fullName>
    </alternativeName>
    <alternativeName>
        <fullName evidence="16">Cell wall polymerase</fullName>
    </alternativeName>
    <alternativeName>
        <fullName evidence="16">Peptidoglycan polymerase</fullName>
        <shortName evidence="16">PG polymerase</shortName>
    </alternativeName>
</protein>
<keyword evidence="5 16" id="KW-0328">Glycosyltransferase</keyword>
<dbReference type="PANTHER" id="PTHR30474:SF2">
    <property type="entry name" value="PEPTIDOGLYCAN GLYCOSYLTRANSFERASE FTSW-RELATED"/>
    <property type="match status" value="1"/>
</dbReference>
<dbReference type="Pfam" id="PF01098">
    <property type="entry name" value="FTSW_RODA_SPOVE"/>
    <property type="match status" value="1"/>
</dbReference>
<dbReference type="EC" id="2.4.99.28" evidence="16"/>
<keyword evidence="3 16" id="KW-1003">Cell membrane</keyword>
<dbReference type="InterPro" id="IPR013437">
    <property type="entry name" value="FtsW"/>
</dbReference>
<comment type="catalytic activity">
    <reaction evidence="15 16">
        <text>[GlcNAc-(1-&gt;4)-Mur2Ac(oyl-L-Ala-gamma-D-Glu-L-Lys-D-Ala-D-Ala)](n)-di-trans,octa-cis-undecaprenyl diphosphate + beta-D-GlcNAc-(1-&gt;4)-Mur2Ac(oyl-L-Ala-gamma-D-Glu-L-Lys-D-Ala-D-Ala)-di-trans,octa-cis-undecaprenyl diphosphate = [GlcNAc-(1-&gt;4)-Mur2Ac(oyl-L-Ala-gamma-D-Glu-L-Lys-D-Ala-D-Ala)](n+1)-di-trans,octa-cis-undecaprenyl diphosphate + di-trans,octa-cis-undecaprenyl diphosphate + H(+)</text>
        <dbReference type="Rhea" id="RHEA:23708"/>
        <dbReference type="Rhea" id="RHEA-COMP:9602"/>
        <dbReference type="Rhea" id="RHEA-COMP:9603"/>
        <dbReference type="ChEBI" id="CHEBI:15378"/>
        <dbReference type="ChEBI" id="CHEBI:58405"/>
        <dbReference type="ChEBI" id="CHEBI:60033"/>
        <dbReference type="ChEBI" id="CHEBI:78435"/>
        <dbReference type="EC" id="2.4.99.28"/>
    </reaction>
</comment>
<feature type="transmembrane region" description="Helical" evidence="16">
    <location>
        <begin position="195"/>
        <end position="215"/>
    </location>
</feature>
<feature type="transmembrane region" description="Helical" evidence="16">
    <location>
        <begin position="351"/>
        <end position="370"/>
    </location>
</feature>
<evidence type="ECO:0000256" key="14">
    <source>
        <dbReference type="ARBA" id="ARBA00038053"/>
    </source>
</evidence>
<feature type="transmembrane region" description="Helical" evidence="16">
    <location>
        <begin position="312"/>
        <end position="331"/>
    </location>
</feature>